<feature type="repeat" description="WD" evidence="3">
    <location>
        <begin position="912"/>
        <end position="953"/>
    </location>
</feature>
<dbReference type="PANTHER" id="PTHR19848:SF8">
    <property type="entry name" value="F-BOX AND WD REPEAT DOMAIN CONTAINING 7"/>
    <property type="match status" value="1"/>
</dbReference>
<evidence type="ECO:0000313" key="6">
    <source>
        <dbReference type="EMBL" id="KIJ43762.1"/>
    </source>
</evidence>
<keyword evidence="2" id="KW-0677">Repeat</keyword>
<dbReference type="Gene3D" id="2.130.10.10">
    <property type="entry name" value="YVTN repeat-like/Quinoprotein amine dehydrogenase"/>
    <property type="match status" value="6"/>
</dbReference>
<accession>A0A0C9VNX5</accession>
<dbReference type="InterPro" id="IPR015943">
    <property type="entry name" value="WD40/YVTN_repeat-like_dom_sf"/>
</dbReference>
<feature type="repeat" description="WD" evidence="3">
    <location>
        <begin position="709"/>
        <end position="743"/>
    </location>
</feature>
<dbReference type="PRINTS" id="PR00320">
    <property type="entry name" value="GPROTEINBRPT"/>
</dbReference>
<feature type="repeat" description="WD" evidence="3">
    <location>
        <begin position="744"/>
        <end position="785"/>
    </location>
</feature>
<dbReference type="PROSITE" id="PS50294">
    <property type="entry name" value="WD_REPEATS_REGION"/>
    <property type="match status" value="12"/>
</dbReference>
<dbReference type="CDD" id="cd00200">
    <property type="entry name" value="WD40"/>
    <property type="match status" value="2"/>
</dbReference>
<sequence length="1320" mass="147526">MPMFLNLCPIQLMAWRSTVYFLVAAALYPFTRCRSIDRRTKAMQERVQRGRVPRVLDGSKDATEIVTILNDLSFALELFQIEITLSIKQEGHQMQQAVKYMYDDAILKKLDPVHTALYESVPPRGCMEGTRIDTLASLMAWARNPDPSSASVYLVNGMAGIGKSAIAWSFCKALAASPYPQLGGSFFCSRQSDIRNKVELILPTIAFQLACRFPPYRQVMVDVLKGTFLASFSSKTLQEQAKTLFMDIPPTAREISKGVPVVVVIDALDECVASNDTSFSIVSDFLRVLLRSNLPFKVLLTSRPERHILQGFSSEENFYIDEQLTLDQSFRPNFVDYVMLKVHDIELAIIEEDIERYLRRQLDTVIQGVDEDVSTLAKKCGKLFIFAFTAVKYIKSGKNLSPTDRRKRLSALLNVSISEPSSERTKDIDKLYQHIFMDAYEGKEQSEINRLRMALDTVICLRQPQSVAVITALLGKKSDDVRTLLGNFNSVLDIPDDDNSLVLIFHASFPDYLLDKSRSHKYHLDPTEPHVELASKCLEKMNDLGWNICKMETRKMLNSEVSEDVIFKCIPDDLKYACTFWASHLDALKLASNGSVSITKKLEHFVEDHLLNWLECLSLMKELHITVACLRKAILYLSQLLLDAQRMVRQSYHFLKDRALEVYSGALAWLPKRSRLRKQYSTEMVPRIVEGLDEDWAACELTLQCRSTVNSIAFSSDGLFIVSGSDDGTVRIWNVTTGETLKELKGHEHYVTSVAFSPDGSFIASGLDDGTVRIWNVTTGETLKELKGHEDYVRSVVFSPDGLFIASGSDDRTVRIWNVETGQTLKELKGHERWVRSVAFSPDGSFIASGSHDGTMRIWNVATGETLKEFKGHKHYVTSVAFSPDGSFIASGLDDGTVLIWNVVTGETLKEFKGHKHYVRSVAFSPDGSFIASGSHDRTVRIWNVATEETLKEFKGHEHYVTSVVFSPDGSFVASGSDDGTVRIWNVAKGETLRKLKGHEHYVRSVAFSPDGSFIASGSHDQTVRIWNVVTGEILKELKGHEHYVTSVVFSPDGSFIASGSDDRTVRIWNVATGETLKELKGHEDYLRSVAFSPDGSFIASGSHDGTVRIWNVATGETLKELKGHEHYVTSVAFSPDGSFIASGSHDGTMRIWNVATGETLKEFKGQEHYVTFVAFSPDGSVIASGSPDGTVLIWNVVTGETVGEFDSMIGNCYMHVIKCIVFLMTPVVSPYVSEDTQTFTISKSGTLISFSLFDSNKCVVSKPIKENHQLGIWRDYLNGITTASSSRTHGCIGYRSGRVIILEFERPRVDSATIYSHLQ</sequence>
<dbReference type="Gene3D" id="3.40.50.300">
    <property type="entry name" value="P-loop containing nucleotide triphosphate hydrolases"/>
    <property type="match status" value="1"/>
</dbReference>
<dbReference type="Pfam" id="PF00400">
    <property type="entry name" value="WD40"/>
    <property type="match status" value="4"/>
</dbReference>
<proteinExistence type="predicted"/>
<dbReference type="InterPro" id="IPR055440">
    <property type="entry name" value="Beta-prop_WDR90_4th"/>
</dbReference>
<dbReference type="OrthoDB" id="3027122at2759"/>
<dbReference type="HOGENOM" id="CLU_000288_6_3_1"/>
<dbReference type="InterPro" id="IPR036322">
    <property type="entry name" value="WD40_repeat_dom_sf"/>
</dbReference>
<evidence type="ECO:0000256" key="3">
    <source>
        <dbReference type="PROSITE-ProRule" id="PRU00221"/>
    </source>
</evidence>
<dbReference type="EMBL" id="KN837121">
    <property type="protein sequence ID" value="KIJ43762.1"/>
    <property type="molecule type" value="Genomic_DNA"/>
</dbReference>
<evidence type="ECO:0000256" key="1">
    <source>
        <dbReference type="ARBA" id="ARBA00022574"/>
    </source>
</evidence>
<feature type="repeat" description="WD" evidence="3">
    <location>
        <begin position="828"/>
        <end position="869"/>
    </location>
</feature>
<evidence type="ECO:0000259" key="4">
    <source>
        <dbReference type="Pfam" id="PF23342"/>
    </source>
</evidence>
<dbReference type="PANTHER" id="PTHR19848">
    <property type="entry name" value="WD40 REPEAT PROTEIN"/>
    <property type="match status" value="1"/>
</dbReference>
<evidence type="ECO:0000259" key="5">
    <source>
        <dbReference type="Pfam" id="PF24883"/>
    </source>
</evidence>
<dbReference type="InterPro" id="IPR027417">
    <property type="entry name" value="P-loop_NTPase"/>
</dbReference>
<dbReference type="PROSITE" id="PS00678">
    <property type="entry name" value="WD_REPEATS_1"/>
    <property type="match status" value="12"/>
</dbReference>
<dbReference type="SUPFAM" id="SSF50978">
    <property type="entry name" value="WD40 repeat-like"/>
    <property type="match status" value="2"/>
</dbReference>
<evidence type="ECO:0000313" key="7">
    <source>
        <dbReference type="Proteomes" id="UP000054279"/>
    </source>
</evidence>
<gene>
    <name evidence="6" type="ORF">M422DRAFT_228982</name>
</gene>
<dbReference type="InterPro" id="IPR018391">
    <property type="entry name" value="PQQ_b-propeller_rpt"/>
</dbReference>
<name>A0A0C9VNX5_SPHS4</name>
<keyword evidence="7" id="KW-1185">Reference proteome</keyword>
<dbReference type="Pfam" id="PF25173">
    <property type="entry name" value="Beta-prop_WDR3_1st"/>
    <property type="match status" value="1"/>
</dbReference>
<dbReference type="InterPro" id="IPR056884">
    <property type="entry name" value="NPHP3-like_N"/>
</dbReference>
<dbReference type="Pfam" id="PF24883">
    <property type="entry name" value="NPHP3_N"/>
    <property type="match status" value="1"/>
</dbReference>
<feature type="domain" description="WDR90 4th beta-propeller" evidence="4">
    <location>
        <begin position="793"/>
        <end position="916"/>
    </location>
</feature>
<feature type="repeat" description="WD" evidence="3">
    <location>
        <begin position="1038"/>
        <end position="1079"/>
    </location>
</feature>
<feature type="repeat" description="WD" evidence="3">
    <location>
        <begin position="996"/>
        <end position="1037"/>
    </location>
</feature>
<dbReference type="InterPro" id="IPR020472">
    <property type="entry name" value="WD40_PAC1"/>
</dbReference>
<organism evidence="6 7">
    <name type="scientific">Sphaerobolus stellatus (strain SS14)</name>
    <dbReference type="NCBI Taxonomy" id="990650"/>
    <lineage>
        <taxon>Eukaryota</taxon>
        <taxon>Fungi</taxon>
        <taxon>Dikarya</taxon>
        <taxon>Basidiomycota</taxon>
        <taxon>Agaricomycotina</taxon>
        <taxon>Agaricomycetes</taxon>
        <taxon>Phallomycetidae</taxon>
        <taxon>Geastrales</taxon>
        <taxon>Sphaerobolaceae</taxon>
        <taxon>Sphaerobolus</taxon>
    </lineage>
</organism>
<dbReference type="InterPro" id="IPR001680">
    <property type="entry name" value="WD40_rpt"/>
</dbReference>
<dbReference type="SMART" id="SM00564">
    <property type="entry name" value="PQQ"/>
    <property type="match status" value="9"/>
</dbReference>
<dbReference type="SUPFAM" id="SSF52540">
    <property type="entry name" value="P-loop containing nucleoside triphosphate hydrolases"/>
    <property type="match status" value="1"/>
</dbReference>
<evidence type="ECO:0000256" key="2">
    <source>
        <dbReference type="ARBA" id="ARBA00022737"/>
    </source>
</evidence>
<dbReference type="PROSITE" id="PS50082">
    <property type="entry name" value="WD_REPEATS_2"/>
    <property type="match status" value="12"/>
</dbReference>
<feature type="domain" description="Nephrocystin 3-like N-terminal" evidence="5">
    <location>
        <begin position="140"/>
        <end position="303"/>
    </location>
</feature>
<feature type="repeat" description="WD" evidence="3">
    <location>
        <begin position="954"/>
        <end position="995"/>
    </location>
</feature>
<dbReference type="SMART" id="SM00320">
    <property type="entry name" value="WD40"/>
    <property type="match status" value="12"/>
</dbReference>
<feature type="repeat" description="WD" evidence="3">
    <location>
        <begin position="870"/>
        <end position="911"/>
    </location>
</feature>
<dbReference type="Pfam" id="PF23342">
    <property type="entry name" value="WDR90_beta-prop_4th"/>
    <property type="match status" value="1"/>
</dbReference>
<feature type="repeat" description="WD" evidence="3">
    <location>
        <begin position="1122"/>
        <end position="1163"/>
    </location>
</feature>
<dbReference type="FunFam" id="2.130.10.10:FF:000228">
    <property type="entry name" value="COMPASS-like H3K4 histone methylase component WDR5A"/>
    <property type="match status" value="1"/>
</dbReference>
<dbReference type="GO" id="GO:0035097">
    <property type="term" value="C:histone methyltransferase complex"/>
    <property type="evidence" value="ECO:0007669"/>
    <property type="project" value="UniProtKB-ARBA"/>
</dbReference>
<protein>
    <recommendedName>
        <fullName evidence="8">NACHT domain-containing protein</fullName>
    </recommendedName>
</protein>
<feature type="repeat" description="WD" evidence="3">
    <location>
        <begin position="1164"/>
        <end position="1205"/>
    </location>
</feature>
<reference evidence="6 7" key="1">
    <citation type="submission" date="2014-06" db="EMBL/GenBank/DDBJ databases">
        <title>Evolutionary Origins and Diversification of the Mycorrhizal Mutualists.</title>
        <authorList>
            <consortium name="DOE Joint Genome Institute"/>
            <consortium name="Mycorrhizal Genomics Consortium"/>
            <person name="Kohler A."/>
            <person name="Kuo A."/>
            <person name="Nagy L.G."/>
            <person name="Floudas D."/>
            <person name="Copeland A."/>
            <person name="Barry K.W."/>
            <person name="Cichocki N."/>
            <person name="Veneault-Fourrey C."/>
            <person name="LaButti K."/>
            <person name="Lindquist E.A."/>
            <person name="Lipzen A."/>
            <person name="Lundell T."/>
            <person name="Morin E."/>
            <person name="Murat C."/>
            <person name="Riley R."/>
            <person name="Ohm R."/>
            <person name="Sun H."/>
            <person name="Tunlid A."/>
            <person name="Henrissat B."/>
            <person name="Grigoriev I.V."/>
            <person name="Hibbett D.S."/>
            <person name="Martin F."/>
        </authorList>
    </citation>
    <scope>NUCLEOTIDE SEQUENCE [LARGE SCALE GENOMIC DNA]</scope>
    <source>
        <strain evidence="6 7">SS14</strain>
    </source>
</reference>
<keyword evidence="1 3" id="KW-0853">WD repeat</keyword>
<dbReference type="Proteomes" id="UP000054279">
    <property type="component" value="Unassembled WGS sequence"/>
</dbReference>
<dbReference type="InterPro" id="IPR019775">
    <property type="entry name" value="WD40_repeat_CS"/>
</dbReference>
<evidence type="ECO:0008006" key="8">
    <source>
        <dbReference type="Google" id="ProtNLM"/>
    </source>
</evidence>
<feature type="repeat" description="WD" evidence="3">
    <location>
        <begin position="786"/>
        <end position="827"/>
    </location>
</feature>
<feature type="repeat" description="WD" evidence="3">
    <location>
        <begin position="1080"/>
        <end position="1121"/>
    </location>
</feature>